<feature type="non-terminal residue" evidence="2">
    <location>
        <position position="1"/>
    </location>
</feature>
<evidence type="ECO:0000313" key="3">
    <source>
        <dbReference type="Proteomes" id="UP000798808"/>
    </source>
</evidence>
<dbReference type="RefSeq" id="WP_155174372.1">
    <property type="nucleotide sequence ID" value="NZ_SMLW01000624.1"/>
</dbReference>
<keyword evidence="3" id="KW-1185">Reference proteome</keyword>
<dbReference type="EMBL" id="SMLW01000624">
    <property type="protein sequence ID" value="MTI27373.1"/>
    <property type="molecule type" value="Genomic_DNA"/>
</dbReference>
<evidence type="ECO:0000313" key="2">
    <source>
        <dbReference type="EMBL" id="MTI27373.1"/>
    </source>
</evidence>
<proteinExistence type="predicted"/>
<comment type="caution">
    <text evidence="2">The sequence shown here is derived from an EMBL/GenBank/DDBJ whole genome shotgun (WGS) entry which is preliminary data.</text>
</comment>
<dbReference type="InterPro" id="IPR009078">
    <property type="entry name" value="Ferritin-like_SF"/>
</dbReference>
<dbReference type="InterPro" id="IPR011971">
    <property type="entry name" value="CHP02284"/>
</dbReference>
<dbReference type="Proteomes" id="UP000798808">
    <property type="component" value="Unassembled WGS sequence"/>
</dbReference>
<dbReference type="Pfam" id="PF09537">
    <property type="entry name" value="DUF2383"/>
    <property type="match status" value="1"/>
</dbReference>
<dbReference type="InterPro" id="IPR019052">
    <property type="entry name" value="DUF2383"/>
</dbReference>
<dbReference type="Gene3D" id="1.20.1260.10">
    <property type="match status" value="1"/>
</dbReference>
<organism evidence="2 3">
    <name type="scientific">Fulvivirga kasyanovii</name>
    <dbReference type="NCBI Taxonomy" id="396812"/>
    <lineage>
        <taxon>Bacteria</taxon>
        <taxon>Pseudomonadati</taxon>
        <taxon>Bacteroidota</taxon>
        <taxon>Cytophagia</taxon>
        <taxon>Cytophagales</taxon>
        <taxon>Fulvivirgaceae</taxon>
        <taxon>Fulvivirga</taxon>
    </lineage>
</organism>
<accession>A0ABW9RTP6</accession>
<name>A0ABW9RTP6_9BACT</name>
<gene>
    <name evidence="2" type="ORF">E1163_20625</name>
</gene>
<sequence length="137" mass="15826">LTRNYDAEYGYREAVEDVDDPKLKKFFKTYVEQRYRFGHDLKGEIKNLGGDPEKGKGTSVGSDLHRKWMDLKKAISSNSEEAILEECRKGEITTWGDYNEVLAMQDLPPTTSSLLKNHKTKIDEAIFQLMELKMQYA</sequence>
<dbReference type="InterPro" id="IPR012347">
    <property type="entry name" value="Ferritin-like"/>
</dbReference>
<feature type="domain" description="DUF2383" evidence="1">
    <location>
        <begin position="2"/>
        <end position="103"/>
    </location>
</feature>
<reference evidence="2 3" key="1">
    <citation type="submission" date="2019-02" db="EMBL/GenBank/DDBJ databases">
        <authorList>
            <person name="Goldberg S.R."/>
            <person name="Haltli B.A."/>
            <person name="Correa H."/>
            <person name="Russell K.G."/>
        </authorList>
    </citation>
    <scope>NUCLEOTIDE SEQUENCE [LARGE SCALE GENOMIC DNA]</scope>
    <source>
        <strain evidence="2 3">JCM 16186</strain>
    </source>
</reference>
<evidence type="ECO:0000259" key="1">
    <source>
        <dbReference type="Pfam" id="PF09537"/>
    </source>
</evidence>
<dbReference type="NCBIfam" id="TIGR02284">
    <property type="entry name" value="PA2169 family four-helix-bundle protein"/>
    <property type="match status" value="1"/>
</dbReference>
<dbReference type="SUPFAM" id="SSF47240">
    <property type="entry name" value="Ferritin-like"/>
    <property type="match status" value="1"/>
</dbReference>
<protein>
    <submittedName>
        <fullName evidence="2">PA2169 family four-helix-bundle protein</fullName>
    </submittedName>
</protein>